<gene>
    <name evidence="2" type="ORF">HPB48_013441</name>
</gene>
<feature type="region of interest" description="Disordered" evidence="1">
    <location>
        <begin position="111"/>
        <end position="132"/>
    </location>
</feature>
<organism evidence="2 3">
    <name type="scientific">Haemaphysalis longicornis</name>
    <name type="common">Bush tick</name>
    <dbReference type="NCBI Taxonomy" id="44386"/>
    <lineage>
        <taxon>Eukaryota</taxon>
        <taxon>Metazoa</taxon>
        <taxon>Ecdysozoa</taxon>
        <taxon>Arthropoda</taxon>
        <taxon>Chelicerata</taxon>
        <taxon>Arachnida</taxon>
        <taxon>Acari</taxon>
        <taxon>Parasitiformes</taxon>
        <taxon>Ixodida</taxon>
        <taxon>Ixodoidea</taxon>
        <taxon>Ixodidae</taxon>
        <taxon>Haemaphysalinae</taxon>
        <taxon>Haemaphysalis</taxon>
    </lineage>
</organism>
<dbReference type="VEuPathDB" id="VectorBase:HLOH_061935"/>
<dbReference type="Proteomes" id="UP000821853">
    <property type="component" value="Unassembled WGS sequence"/>
</dbReference>
<dbReference type="OrthoDB" id="3039988at2759"/>
<keyword evidence="3" id="KW-1185">Reference proteome</keyword>
<feature type="region of interest" description="Disordered" evidence="1">
    <location>
        <begin position="168"/>
        <end position="231"/>
    </location>
</feature>
<evidence type="ECO:0000313" key="3">
    <source>
        <dbReference type="Proteomes" id="UP000821853"/>
    </source>
</evidence>
<reference evidence="2 3" key="1">
    <citation type="journal article" date="2020" name="Cell">
        <title>Large-Scale Comparative Analyses of Tick Genomes Elucidate Their Genetic Diversity and Vector Capacities.</title>
        <authorList>
            <consortium name="Tick Genome and Microbiome Consortium (TIGMIC)"/>
            <person name="Jia N."/>
            <person name="Wang J."/>
            <person name="Shi W."/>
            <person name="Du L."/>
            <person name="Sun Y."/>
            <person name="Zhan W."/>
            <person name="Jiang J.F."/>
            <person name="Wang Q."/>
            <person name="Zhang B."/>
            <person name="Ji P."/>
            <person name="Bell-Sakyi L."/>
            <person name="Cui X.M."/>
            <person name="Yuan T.T."/>
            <person name="Jiang B.G."/>
            <person name="Yang W.F."/>
            <person name="Lam T.T."/>
            <person name="Chang Q.C."/>
            <person name="Ding S.J."/>
            <person name="Wang X.J."/>
            <person name="Zhu J.G."/>
            <person name="Ruan X.D."/>
            <person name="Zhao L."/>
            <person name="Wei J.T."/>
            <person name="Ye R.Z."/>
            <person name="Que T.C."/>
            <person name="Du C.H."/>
            <person name="Zhou Y.H."/>
            <person name="Cheng J.X."/>
            <person name="Dai P.F."/>
            <person name="Guo W.B."/>
            <person name="Han X.H."/>
            <person name="Huang E.J."/>
            <person name="Li L.F."/>
            <person name="Wei W."/>
            <person name="Gao Y.C."/>
            <person name="Liu J.Z."/>
            <person name="Shao H.Z."/>
            <person name="Wang X."/>
            <person name="Wang C.C."/>
            <person name="Yang T.C."/>
            <person name="Huo Q.B."/>
            <person name="Li W."/>
            <person name="Chen H.Y."/>
            <person name="Chen S.E."/>
            <person name="Zhou L.G."/>
            <person name="Ni X.B."/>
            <person name="Tian J.H."/>
            <person name="Sheng Y."/>
            <person name="Liu T."/>
            <person name="Pan Y.S."/>
            <person name="Xia L.Y."/>
            <person name="Li J."/>
            <person name="Zhao F."/>
            <person name="Cao W.C."/>
        </authorList>
    </citation>
    <scope>NUCLEOTIDE SEQUENCE [LARGE SCALE GENOMIC DNA]</scope>
    <source>
        <strain evidence="2">HaeL-2018</strain>
    </source>
</reference>
<protein>
    <submittedName>
        <fullName evidence="2">Uncharacterized protein</fullName>
    </submittedName>
</protein>
<comment type="caution">
    <text evidence="2">The sequence shown here is derived from an EMBL/GenBank/DDBJ whole genome shotgun (WGS) entry which is preliminary data.</text>
</comment>
<feature type="compositionally biased region" description="Polar residues" evidence="1">
    <location>
        <begin position="210"/>
        <end position="231"/>
    </location>
</feature>
<dbReference type="EMBL" id="JABSTR010000009">
    <property type="protein sequence ID" value="KAH9378872.1"/>
    <property type="molecule type" value="Genomic_DNA"/>
</dbReference>
<sequence>MTCLHAGHRKLLHARMMGQNNSAVITFEGVYPPRHITVPRAVTRVHPYRPGSTLCLNSLEIGHNTEVCPRKHTHRYCNVCSTPLAIGPEDEEPHKSVPHCINCDGDPAPTDPKCPSRLQADEDPSESMQAYQKRAAWLRQRPNKYPPPPPLHDTNYPHLQNRFSALWKSTSQDRSQSARPSSSRGRSKEHSAPLQQRQKTPNKEREESGTRQLQPRGASSPQRQEATTQPV</sequence>
<evidence type="ECO:0000313" key="2">
    <source>
        <dbReference type="EMBL" id="KAH9378872.1"/>
    </source>
</evidence>
<proteinExistence type="predicted"/>
<feature type="compositionally biased region" description="Polar residues" evidence="1">
    <location>
        <begin position="168"/>
        <end position="184"/>
    </location>
</feature>
<evidence type="ECO:0000256" key="1">
    <source>
        <dbReference type="SAM" id="MobiDB-lite"/>
    </source>
</evidence>
<dbReference type="AlphaFoldDB" id="A0A9J6GW17"/>
<name>A0A9J6GW17_HAELO</name>
<accession>A0A9J6GW17</accession>